<keyword evidence="11" id="KW-0121">Carboxypeptidase</keyword>
<evidence type="ECO:0000256" key="6">
    <source>
        <dbReference type="ARBA" id="ARBA00023316"/>
    </source>
</evidence>
<feature type="active site" description="Proton acceptor" evidence="7">
    <location>
        <position position="58"/>
    </location>
</feature>
<evidence type="ECO:0000256" key="4">
    <source>
        <dbReference type="ARBA" id="ARBA00022960"/>
    </source>
</evidence>
<keyword evidence="6" id="KW-0961">Cell wall biogenesis/degradation</keyword>
<dbReference type="GO" id="GO:0009252">
    <property type="term" value="P:peptidoglycan biosynthetic process"/>
    <property type="evidence" value="ECO:0007669"/>
    <property type="project" value="UniProtKB-KW"/>
</dbReference>
<sequence length="295" mass="33857">MTMCLMLFTTMPNNIIHADLKNKLHNSAKAAAAMDVNNDKFIYTKNANKRYAIASTTKLMTLYLTINKVKHERNGWNHRVRISNSLSKMSKSADLGNVKLVAGRKYTVRTLYRASLIASSNPSAITLGKWVGRSNHHFINMMNDRAKKWHINHQAHFVSSSGLENNDLYRYGIRYGKYYDYNRVSAKAITTIADHLLKLYPNIINDAKHRVEYMGHQKMKNENELLKGGYSYHKYLHVDGLKTGYTPLAGYCLVSTSKLPNHDHLILTTLNDKHGSYDQAKMIHIIQTNVERERK</sequence>
<dbReference type="Proteomes" id="UP000784700">
    <property type="component" value="Unassembled WGS sequence"/>
</dbReference>
<evidence type="ECO:0000313" key="11">
    <source>
        <dbReference type="EMBL" id="TPR43751.1"/>
    </source>
</evidence>
<dbReference type="AlphaFoldDB" id="A0A9Q8MTK6"/>
<dbReference type="InterPro" id="IPR018044">
    <property type="entry name" value="Peptidase_S11"/>
</dbReference>
<dbReference type="GO" id="GO:0071555">
    <property type="term" value="P:cell wall organization"/>
    <property type="evidence" value="ECO:0007669"/>
    <property type="project" value="UniProtKB-KW"/>
</dbReference>
<keyword evidence="11" id="KW-0645">Protease</keyword>
<evidence type="ECO:0000256" key="5">
    <source>
        <dbReference type="ARBA" id="ARBA00022984"/>
    </source>
</evidence>
<feature type="binding site" evidence="8">
    <location>
        <position position="242"/>
    </location>
    <ligand>
        <name>substrate</name>
    </ligand>
</feature>
<dbReference type="InterPro" id="IPR012338">
    <property type="entry name" value="Beta-lactam/transpept-like"/>
</dbReference>
<dbReference type="GO" id="GO:0006508">
    <property type="term" value="P:proteolysis"/>
    <property type="evidence" value="ECO:0007669"/>
    <property type="project" value="InterPro"/>
</dbReference>
<protein>
    <submittedName>
        <fullName evidence="11">D-alanyl-D-alanine carboxypeptidase</fullName>
    </submittedName>
</protein>
<dbReference type="InterPro" id="IPR001967">
    <property type="entry name" value="Peptidase_S11_N"/>
</dbReference>
<accession>A0A9Q8MTK6</accession>
<keyword evidence="4" id="KW-0133">Cell shape</keyword>
<organism evidence="11 12">
    <name type="scientific">Apilactobacillus micheneri</name>
    <dbReference type="NCBI Taxonomy" id="1899430"/>
    <lineage>
        <taxon>Bacteria</taxon>
        <taxon>Bacillati</taxon>
        <taxon>Bacillota</taxon>
        <taxon>Bacilli</taxon>
        <taxon>Lactobacillales</taxon>
        <taxon>Lactobacillaceae</taxon>
        <taxon>Apilactobacillus</taxon>
    </lineage>
</organism>
<comment type="similarity">
    <text evidence="1 9">Belongs to the peptidase S11 family.</text>
</comment>
<dbReference type="PANTHER" id="PTHR21581:SF11">
    <property type="entry name" value="D-ALANYL-D-ALANINE CARBOXYPEPTIDASE DACA"/>
    <property type="match status" value="1"/>
</dbReference>
<dbReference type="PRINTS" id="PR00725">
    <property type="entry name" value="DADACBPTASE1"/>
</dbReference>
<dbReference type="GO" id="GO:0009002">
    <property type="term" value="F:serine-type D-Ala-D-Ala carboxypeptidase activity"/>
    <property type="evidence" value="ECO:0007669"/>
    <property type="project" value="InterPro"/>
</dbReference>
<keyword evidence="2" id="KW-0732">Signal</keyword>
<dbReference type="GO" id="GO:0008360">
    <property type="term" value="P:regulation of cell shape"/>
    <property type="evidence" value="ECO:0007669"/>
    <property type="project" value="UniProtKB-KW"/>
</dbReference>
<dbReference type="EMBL" id="QUBG01000004">
    <property type="protein sequence ID" value="TPR43751.1"/>
    <property type="molecule type" value="Genomic_DNA"/>
</dbReference>
<evidence type="ECO:0000256" key="1">
    <source>
        <dbReference type="ARBA" id="ARBA00007164"/>
    </source>
</evidence>
<proteinExistence type="inferred from homology"/>
<name>A0A9Q8MTK6_9LACO</name>
<reference evidence="11" key="1">
    <citation type="submission" date="2018-08" db="EMBL/GenBank/DDBJ databases">
        <title>Comparative genomics of wild bee and flower associated Lactobacillus reveals potential adaptation to the bee host.</title>
        <authorList>
            <person name="Vuong H.Q."/>
            <person name="Mcfrederick Q.S."/>
        </authorList>
    </citation>
    <scope>NUCLEOTIDE SEQUENCE</scope>
    <source>
        <strain evidence="11">HV_63</strain>
    </source>
</reference>
<gene>
    <name evidence="11" type="ORF">DY130_04785</name>
</gene>
<evidence type="ECO:0000256" key="2">
    <source>
        <dbReference type="ARBA" id="ARBA00022729"/>
    </source>
</evidence>
<dbReference type="PANTHER" id="PTHR21581">
    <property type="entry name" value="D-ALANYL-D-ALANINE CARBOXYPEPTIDASE"/>
    <property type="match status" value="1"/>
</dbReference>
<evidence type="ECO:0000256" key="9">
    <source>
        <dbReference type="RuleBase" id="RU004016"/>
    </source>
</evidence>
<feature type="active site" evidence="7">
    <location>
        <position position="119"/>
    </location>
</feature>
<evidence type="ECO:0000256" key="3">
    <source>
        <dbReference type="ARBA" id="ARBA00022801"/>
    </source>
</evidence>
<keyword evidence="5" id="KW-0573">Peptidoglycan synthesis</keyword>
<comment type="caution">
    <text evidence="11">The sequence shown here is derived from an EMBL/GenBank/DDBJ whole genome shotgun (WGS) entry which is preliminary data.</text>
</comment>
<keyword evidence="3" id="KW-0378">Hydrolase</keyword>
<evidence type="ECO:0000256" key="8">
    <source>
        <dbReference type="PIRSR" id="PIRSR618044-2"/>
    </source>
</evidence>
<dbReference type="Pfam" id="PF00768">
    <property type="entry name" value="Peptidase_S11"/>
    <property type="match status" value="1"/>
</dbReference>
<feature type="domain" description="Peptidase S11 D-alanyl-D-alanine carboxypeptidase A N-terminal" evidence="10">
    <location>
        <begin position="25"/>
        <end position="273"/>
    </location>
</feature>
<evidence type="ECO:0000256" key="7">
    <source>
        <dbReference type="PIRSR" id="PIRSR618044-1"/>
    </source>
</evidence>
<feature type="active site" description="Acyl-ester intermediate" evidence="7">
    <location>
        <position position="55"/>
    </location>
</feature>
<evidence type="ECO:0000313" key="12">
    <source>
        <dbReference type="Proteomes" id="UP000784700"/>
    </source>
</evidence>
<evidence type="ECO:0000259" key="10">
    <source>
        <dbReference type="Pfam" id="PF00768"/>
    </source>
</evidence>
<dbReference type="SUPFAM" id="SSF56601">
    <property type="entry name" value="beta-lactamase/transpeptidase-like"/>
    <property type="match status" value="1"/>
</dbReference>
<dbReference type="RefSeq" id="WP_140936282.1">
    <property type="nucleotide sequence ID" value="NZ_QUBF01000004.1"/>
</dbReference>
<dbReference type="Gene3D" id="3.40.710.10">
    <property type="entry name" value="DD-peptidase/beta-lactamase superfamily"/>
    <property type="match status" value="1"/>
</dbReference>